<keyword evidence="3" id="KW-1185">Reference proteome</keyword>
<proteinExistence type="predicted"/>
<accession>A0A9N7Y069</accession>
<dbReference type="AlphaFoldDB" id="A0A9N7Y069"/>
<evidence type="ECO:0000313" key="3">
    <source>
        <dbReference type="Proteomes" id="UP001153269"/>
    </source>
</evidence>
<dbReference type="Proteomes" id="UP001153269">
    <property type="component" value="Unassembled WGS sequence"/>
</dbReference>
<evidence type="ECO:0000256" key="1">
    <source>
        <dbReference type="SAM" id="MobiDB-lite"/>
    </source>
</evidence>
<reference evidence="2" key="1">
    <citation type="submission" date="2020-03" db="EMBL/GenBank/DDBJ databases">
        <authorList>
            <person name="Weist P."/>
        </authorList>
    </citation>
    <scope>NUCLEOTIDE SEQUENCE</scope>
</reference>
<feature type="compositionally biased region" description="Polar residues" evidence="1">
    <location>
        <begin position="67"/>
        <end position="77"/>
    </location>
</feature>
<name>A0A9N7Y069_PLEPL</name>
<dbReference type="EMBL" id="CADEAL010000013">
    <property type="protein sequence ID" value="CAB1412650.1"/>
    <property type="molecule type" value="Genomic_DNA"/>
</dbReference>
<feature type="region of interest" description="Disordered" evidence="1">
    <location>
        <begin position="67"/>
        <end position="106"/>
    </location>
</feature>
<comment type="caution">
    <text evidence="2">The sequence shown here is derived from an EMBL/GenBank/DDBJ whole genome shotgun (WGS) entry which is preliminary data.</text>
</comment>
<gene>
    <name evidence="2" type="ORF">PLEPLA_LOCUS343</name>
</gene>
<evidence type="ECO:0000313" key="2">
    <source>
        <dbReference type="EMBL" id="CAB1412650.1"/>
    </source>
</evidence>
<sequence length="106" mass="11587">MSRPLTLILVDTQQRELLDKHSDMWREGGPSLQAAPLTGACTEPRAFCIVRNTSPPIPARHVIETVSGSDTPRSCSPSRRIAPSRHWQPTADDNAGLQREANMAAS</sequence>
<organism evidence="2 3">
    <name type="scientific">Pleuronectes platessa</name>
    <name type="common">European plaice</name>
    <dbReference type="NCBI Taxonomy" id="8262"/>
    <lineage>
        <taxon>Eukaryota</taxon>
        <taxon>Metazoa</taxon>
        <taxon>Chordata</taxon>
        <taxon>Craniata</taxon>
        <taxon>Vertebrata</taxon>
        <taxon>Euteleostomi</taxon>
        <taxon>Actinopterygii</taxon>
        <taxon>Neopterygii</taxon>
        <taxon>Teleostei</taxon>
        <taxon>Neoteleostei</taxon>
        <taxon>Acanthomorphata</taxon>
        <taxon>Carangaria</taxon>
        <taxon>Pleuronectiformes</taxon>
        <taxon>Pleuronectoidei</taxon>
        <taxon>Pleuronectidae</taxon>
        <taxon>Pleuronectes</taxon>
    </lineage>
</organism>
<protein>
    <submittedName>
        <fullName evidence="2">Uncharacterized protein</fullName>
    </submittedName>
</protein>